<dbReference type="PROSITE" id="PS50977">
    <property type="entry name" value="HTH_TETR_2"/>
    <property type="match status" value="1"/>
</dbReference>
<keyword evidence="4" id="KW-0812">Transmembrane</keyword>
<evidence type="ECO:0000256" key="4">
    <source>
        <dbReference type="SAM" id="Phobius"/>
    </source>
</evidence>
<keyword evidence="1" id="KW-0678">Repressor</keyword>
<evidence type="ECO:0000256" key="3">
    <source>
        <dbReference type="PROSITE-ProRule" id="PRU00335"/>
    </source>
</evidence>
<feature type="DNA-binding region" description="H-T-H motif" evidence="3">
    <location>
        <begin position="44"/>
        <end position="63"/>
    </location>
</feature>
<reference evidence="7" key="1">
    <citation type="journal article" date="2019" name="Int. J. Syst. Evol. Microbiol.">
        <title>The Global Catalogue of Microorganisms (GCM) 10K type strain sequencing project: providing services to taxonomists for standard genome sequencing and annotation.</title>
        <authorList>
            <consortium name="The Broad Institute Genomics Platform"/>
            <consortium name="The Broad Institute Genome Sequencing Center for Infectious Disease"/>
            <person name="Wu L."/>
            <person name="Ma J."/>
        </authorList>
    </citation>
    <scope>NUCLEOTIDE SEQUENCE [LARGE SCALE GENOMIC DNA]</scope>
    <source>
        <strain evidence="7">CCM 7282</strain>
    </source>
</reference>
<evidence type="ECO:0000256" key="2">
    <source>
        <dbReference type="ARBA" id="ARBA00023125"/>
    </source>
</evidence>
<accession>A0ABQ1PVV5</accession>
<evidence type="ECO:0000256" key="1">
    <source>
        <dbReference type="ARBA" id="ARBA00022491"/>
    </source>
</evidence>
<dbReference type="Proteomes" id="UP000619534">
    <property type="component" value="Unassembled WGS sequence"/>
</dbReference>
<dbReference type="RefSeq" id="WP_062439577.1">
    <property type="nucleotide sequence ID" value="NZ_BMCJ01000013.1"/>
</dbReference>
<dbReference type="InterPro" id="IPR050624">
    <property type="entry name" value="HTH-type_Tx_Regulator"/>
</dbReference>
<gene>
    <name evidence="6" type="ORF">GCM10007216_39210</name>
</gene>
<keyword evidence="4" id="KW-0472">Membrane</keyword>
<dbReference type="EMBL" id="BMCJ01000013">
    <property type="protein sequence ID" value="GGD04735.1"/>
    <property type="molecule type" value="Genomic_DNA"/>
</dbReference>
<dbReference type="PANTHER" id="PTHR43479:SF11">
    <property type="entry name" value="ACREF_ENVCD OPERON REPRESSOR-RELATED"/>
    <property type="match status" value="1"/>
</dbReference>
<evidence type="ECO:0000313" key="6">
    <source>
        <dbReference type="EMBL" id="GGD04735.1"/>
    </source>
</evidence>
<dbReference type="PANTHER" id="PTHR43479">
    <property type="entry name" value="ACREF/ENVCD OPERON REPRESSOR-RELATED"/>
    <property type="match status" value="1"/>
</dbReference>
<dbReference type="Gene3D" id="1.10.357.10">
    <property type="entry name" value="Tetracycline Repressor, domain 2"/>
    <property type="match status" value="1"/>
</dbReference>
<keyword evidence="7" id="KW-1185">Reference proteome</keyword>
<sequence length="223" mass="25827">MDEKDYLNQMIEAGGKDAELTPKQAKILEAAIEIFAERGYASTSTSEIAKKAGVAEGTIFRHYKTKKELLITIVKPVITKFAVPFFATHFVNQVFNEKTADYEELLRKIIRNRFEFAQKNVPLIKILLQEMAFHTEIQQSYQDVFKKEVFPRFDETIKHFQARGQLVNYPSEAIIRFTITTILGFLITRFIVMPKADWNDEAEINRTIHFLMNGLSKGNEERL</sequence>
<proteinExistence type="predicted"/>
<dbReference type="SUPFAM" id="SSF46689">
    <property type="entry name" value="Homeodomain-like"/>
    <property type="match status" value="1"/>
</dbReference>
<dbReference type="InterPro" id="IPR009057">
    <property type="entry name" value="Homeodomain-like_sf"/>
</dbReference>
<evidence type="ECO:0000259" key="5">
    <source>
        <dbReference type="PROSITE" id="PS50977"/>
    </source>
</evidence>
<feature type="domain" description="HTH tetR-type" evidence="5">
    <location>
        <begin position="21"/>
        <end position="81"/>
    </location>
</feature>
<evidence type="ECO:0000313" key="7">
    <source>
        <dbReference type="Proteomes" id="UP000619534"/>
    </source>
</evidence>
<dbReference type="InterPro" id="IPR001647">
    <property type="entry name" value="HTH_TetR"/>
</dbReference>
<dbReference type="SUPFAM" id="SSF48498">
    <property type="entry name" value="Tetracyclin repressor-like, C-terminal domain"/>
    <property type="match status" value="1"/>
</dbReference>
<keyword evidence="4" id="KW-1133">Transmembrane helix</keyword>
<organism evidence="6 7">
    <name type="scientific">Thalassobacillus devorans</name>
    <dbReference type="NCBI Taxonomy" id="279813"/>
    <lineage>
        <taxon>Bacteria</taxon>
        <taxon>Bacillati</taxon>
        <taxon>Bacillota</taxon>
        <taxon>Bacilli</taxon>
        <taxon>Bacillales</taxon>
        <taxon>Bacillaceae</taxon>
        <taxon>Thalassobacillus</taxon>
    </lineage>
</organism>
<name>A0ABQ1PVV5_9BACI</name>
<protein>
    <submittedName>
        <fullName evidence="6">TetR family transcriptional regulator</fullName>
    </submittedName>
</protein>
<dbReference type="PRINTS" id="PR00455">
    <property type="entry name" value="HTHTETR"/>
</dbReference>
<feature type="transmembrane region" description="Helical" evidence="4">
    <location>
        <begin position="173"/>
        <end position="192"/>
    </location>
</feature>
<dbReference type="Pfam" id="PF00440">
    <property type="entry name" value="TetR_N"/>
    <property type="match status" value="1"/>
</dbReference>
<dbReference type="InterPro" id="IPR036271">
    <property type="entry name" value="Tet_transcr_reg_TetR-rel_C_sf"/>
</dbReference>
<keyword evidence="2 3" id="KW-0238">DNA-binding</keyword>
<comment type="caution">
    <text evidence="6">The sequence shown here is derived from an EMBL/GenBank/DDBJ whole genome shotgun (WGS) entry which is preliminary data.</text>
</comment>